<dbReference type="RefSeq" id="WP_148773595.1">
    <property type="nucleotide sequence ID" value="NZ_VSSS01000028.1"/>
</dbReference>
<dbReference type="OrthoDB" id="9793236at2"/>
<proteinExistence type="predicted"/>
<accession>A0A5D3KE24</accession>
<protein>
    <submittedName>
        <fullName evidence="1">Uncharacterized protein</fullName>
    </submittedName>
</protein>
<evidence type="ECO:0000313" key="1">
    <source>
        <dbReference type="EMBL" id="TYL94404.1"/>
    </source>
</evidence>
<dbReference type="Proteomes" id="UP000324758">
    <property type="component" value="Unassembled WGS sequence"/>
</dbReference>
<dbReference type="AlphaFoldDB" id="A0A5D3KE24"/>
<organism evidence="1 2">
    <name type="scientific">Bradyrhizobium rifense</name>
    <dbReference type="NCBI Taxonomy" id="515499"/>
    <lineage>
        <taxon>Bacteria</taxon>
        <taxon>Pseudomonadati</taxon>
        <taxon>Pseudomonadota</taxon>
        <taxon>Alphaproteobacteria</taxon>
        <taxon>Hyphomicrobiales</taxon>
        <taxon>Nitrobacteraceae</taxon>
        <taxon>Bradyrhizobium</taxon>
    </lineage>
</organism>
<evidence type="ECO:0000313" key="2">
    <source>
        <dbReference type="Proteomes" id="UP000324758"/>
    </source>
</evidence>
<dbReference type="EMBL" id="VSSS01000028">
    <property type="protein sequence ID" value="TYL94404.1"/>
    <property type="molecule type" value="Genomic_DNA"/>
</dbReference>
<keyword evidence="2" id="KW-1185">Reference proteome</keyword>
<gene>
    <name evidence="1" type="ORF">FXB40_18385</name>
</gene>
<reference evidence="1 2" key="1">
    <citation type="submission" date="2019-08" db="EMBL/GenBank/DDBJ databases">
        <title>Bradyrhizobium hipponensis sp. nov., a rhizobium isolated from a Lupinus angustifolius root nodule in Tunisia.</title>
        <authorList>
            <person name="Off K."/>
            <person name="Rejili M."/>
            <person name="Mars M."/>
            <person name="Brachmann A."/>
            <person name="Marin M."/>
        </authorList>
    </citation>
    <scope>NUCLEOTIDE SEQUENCE [LARGE SCALE GENOMIC DNA]</scope>
    <source>
        <strain evidence="1 2">CTAW71</strain>
    </source>
</reference>
<name>A0A5D3KE24_9BRAD</name>
<sequence length="181" mass="21296">MDQFFERAIANVIRHGDTDIFPFPIENHIFFDKKAQCLDLLREIHRDFDGNLNRYPPAHDAALAPVNYTGFRWATQMDPLWNLYFLALVLSISDAIERARLPVSAKRVFSYRCQWDDNTADIFDGACNWRDFMGCSLEHAKKFKFVVVCDISEFYPHPHFARFTRRFGRALRRLPIFLSDV</sequence>
<comment type="caution">
    <text evidence="1">The sequence shown here is derived from an EMBL/GenBank/DDBJ whole genome shotgun (WGS) entry which is preliminary data.</text>
</comment>